<feature type="compositionally biased region" description="Basic and acidic residues" evidence="8">
    <location>
        <begin position="326"/>
        <end position="337"/>
    </location>
</feature>
<evidence type="ECO:0000256" key="6">
    <source>
        <dbReference type="ARBA" id="ARBA00023136"/>
    </source>
</evidence>
<feature type="compositionally biased region" description="Basic and acidic residues" evidence="8">
    <location>
        <begin position="307"/>
        <end position="319"/>
    </location>
</feature>
<feature type="compositionally biased region" description="Low complexity" evidence="8">
    <location>
        <begin position="422"/>
        <end position="433"/>
    </location>
</feature>
<dbReference type="EMBL" id="JAUIZM010000004">
    <property type="protein sequence ID" value="KAK1391005.1"/>
    <property type="molecule type" value="Genomic_DNA"/>
</dbReference>
<keyword evidence="6" id="KW-0472">Membrane</keyword>
<keyword evidence="2" id="KW-0418">Kinase</keyword>
<comment type="subcellular location">
    <subcellularLocation>
        <location evidence="1">Cell membrane</location>
        <topology evidence="1">Lipid-anchor</topology>
    </subcellularLocation>
</comment>
<evidence type="ECO:0000313" key="11">
    <source>
        <dbReference type="Proteomes" id="UP001237642"/>
    </source>
</evidence>
<dbReference type="SUPFAM" id="SSF56112">
    <property type="entry name" value="Protein kinase-like (PK-like)"/>
    <property type="match status" value="1"/>
</dbReference>
<accession>A0AAD8MVE1</accession>
<evidence type="ECO:0000256" key="8">
    <source>
        <dbReference type="SAM" id="MobiDB-lite"/>
    </source>
</evidence>
<protein>
    <recommendedName>
        <fullName evidence="9">Protein kinase domain-containing protein</fullName>
    </recommendedName>
</protein>
<dbReference type="GO" id="GO:0005886">
    <property type="term" value="C:plasma membrane"/>
    <property type="evidence" value="ECO:0007669"/>
    <property type="project" value="UniProtKB-SubCell"/>
</dbReference>
<dbReference type="AlphaFoldDB" id="A0AAD8MVE1"/>
<feature type="domain" description="Protein kinase" evidence="9">
    <location>
        <begin position="55"/>
        <end position="485"/>
    </location>
</feature>
<dbReference type="Gene3D" id="1.10.510.10">
    <property type="entry name" value="Transferase(Phosphotransferase) domain 1"/>
    <property type="match status" value="2"/>
</dbReference>
<name>A0AAD8MVE1_9APIA</name>
<dbReference type="GO" id="GO:0005524">
    <property type="term" value="F:ATP binding"/>
    <property type="evidence" value="ECO:0007669"/>
    <property type="project" value="UniProtKB-KW"/>
</dbReference>
<organism evidence="10 11">
    <name type="scientific">Heracleum sosnowskyi</name>
    <dbReference type="NCBI Taxonomy" id="360622"/>
    <lineage>
        <taxon>Eukaryota</taxon>
        <taxon>Viridiplantae</taxon>
        <taxon>Streptophyta</taxon>
        <taxon>Embryophyta</taxon>
        <taxon>Tracheophyta</taxon>
        <taxon>Spermatophyta</taxon>
        <taxon>Magnoliopsida</taxon>
        <taxon>eudicotyledons</taxon>
        <taxon>Gunneridae</taxon>
        <taxon>Pentapetalae</taxon>
        <taxon>asterids</taxon>
        <taxon>campanulids</taxon>
        <taxon>Apiales</taxon>
        <taxon>Apiaceae</taxon>
        <taxon>Apioideae</taxon>
        <taxon>apioid superclade</taxon>
        <taxon>Tordylieae</taxon>
        <taxon>Tordyliinae</taxon>
        <taxon>Heracleum</taxon>
    </lineage>
</organism>
<gene>
    <name evidence="10" type="ORF">POM88_019183</name>
</gene>
<evidence type="ECO:0000256" key="3">
    <source>
        <dbReference type="ARBA" id="ARBA00022679"/>
    </source>
</evidence>
<keyword evidence="4" id="KW-0547">Nucleotide-binding</keyword>
<evidence type="ECO:0000313" key="10">
    <source>
        <dbReference type="EMBL" id="KAK1391005.1"/>
    </source>
</evidence>
<evidence type="ECO:0000256" key="4">
    <source>
        <dbReference type="ARBA" id="ARBA00022741"/>
    </source>
</evidence>
<keyword evidence="11" id="KW-1185">Reference proteome</keyword>
<dbReference type="FunFam" id="3.30.200.20:FF:000178">
    <property type="entry name" value="serine/threonine-protein kinase PBS1-like"/>
    <property type="match status" value="1"/>
</dbReference>
<evidence type="ECO:0000256" key="7">
    <source>
        <dbReference type="ARBA" id="ARBA00023288"/>
    </source>
</evidence>
<keyword evidence="7" id="KW-0449">Lipoprotein</keyword>
<evidence type="ECO:0000256" key="2">
    <source>
        <dbReference type="ARBA" id="ARBA00022527"/>
    </source>
</evidence>
<proteinExistence type="predicted"/>
<dbReference type="InterPro" id="IPR001245">
    <property type="entry name" value="Ser-Thr/Tyr_kinase_cat_dom"/>
</dbReference>
<dbReference type="InterPro" id="IPR000719">
    <property type="entry name" value="Prot_kinase_dom"/>
</dbReference>
<dbReference type="InterPro" id="IPR011009">
    <property type="entry name" value="Kinase-like_dom_sf"/>
</dbReference>
<evidence type="ECO:0000259" key="9">
    <source>
        <dbReference type="PROSITE" id="PS50011"/>
    </source>
</evidence>
<feature type="compositionally biased region" description="Acidic residues" evidence="8">
    <location>
        <begin position="338"/>
        <end position="366"/>
    </location>
</feature>
<dbReference type="PANTHER" id="PTHR47985:SF17">
    <property type="entry name" value="SERINE_THREONINE-PROTEIN KINASE CDL1-LIKE"/>
    <property type="match status" value="1"/>
</dbReference>
<dbReference type="PANTHER" id="PTHR47985">
    <property type="entry name" value="OS07G0668900 PROTEIN"/>
    <property type="match status" value="1"/>
</dbReference>
<dbReference type="Pfam" id="PF07714">
    <property type="entry name" value="PK_Tyr_Ser-Thr"/>
    <property type="match status" value="1"/>
</dbReference>
<dbReference type="PROSITE" id="PS50011">
    <property type="entry name" value="PROTEIN_KINASE_DOM"/>
    <property type="match status" value="1"/>
</dbReference>
<keyword evidence="5" id="KW-0067">ATP-binding</keyword>
<reference evidence="10" key="1">
    <citation type="submission" date="2023-02" db="EMBL/GenBank/DDBJ databases">
        <title>Genome of toxic invasive species Heracleum sosnowskyi carries increased number of genes despite the absence of recent whole-genome duplications.</title>
        <authorList>
            <person name="Schelkunov M."/>
            <person name="Shtratnikova V."/>
            <person name="Makarenko M."/>
            <person name="Klepikova A."/>
            <person name="Omelchenko D."/>
            <person name="Novikova G."/>
            <person name="Obukhova E."/>
            <person name="Bogdanov V."/>
            <person name="Penin A."/>
            <person name="Logacheva M."/>
        </authorList>
    </citation>
    <scope>NUCLEOTIDE SEQUENCE</scope>
    <source>
        <strain evidence="10">Hsosn_3</strain>
        <tissue evidence="10">Leaf</tissue>
    </source>
</reference>
<feature type="region of interest" description="Disordered" evidence="8">
    <location>
        <begin position="275"/>
        <end position="468"/>
    </location>
</feature>
<keyword evidence="3" id="KW-0808">Transferase</keyword>
<reference evidence="10" key="2">
    <citation type="submission" date="2023-05" db="EMBL/GenBank/DDBJ databases">
        <authorList>
            <person name="Schelkunov M.I."/>
        </authorList>
    </citation>
    <scope>NUCLEOTIDE SEQUENCE</scope>
    <source>
        <strain evidence="10">Hsosn_3</strain>
        <tissue evidence="10">Leaf</tissue>
    </source>
</reference>
<dbReference type="GO" id="GO:0004674">
    <property type="term" value="F:protein serine/threonine kinase activity"/>
    <property type="evidence" value="ECO:0007669"/>
    <property type="project" value="UniProtKB-KW"/>
</dbReference>
<feature type="compositionally biased region" description="Basic and acidic residues" evidence="8">
    <location>
        <begin position="286"/>
        <end position="300"/>
    </location>
</feature>
<feature type="compositionally biased region" description="Basic residues" evidence="8">
    <location>
        <begin position="450"/>
        <end position="468"/>
    </location>
</feature>
<comment type="caution">
    <text evidence="10">The sequence shown here is derived from an EMBL/GenBank/DDBJ whole genome shotgun (WGS) entry which is preliminary data.</text>
</comment>
<sequence>MNCLPCFTSSISDEEDEGKLPVAQVQAPLLSETDNGDIAAKAFTFREMAVATKNFRQESVLFDDGFGRVFKGTLKSTGEVVAVKQLDRNGISGNKEFLDEVKTLSPLKHPNLINLIGYCADGEQRLLVYEHMPLGSLETHLLDRPAENSPLDWITRMKIATGAAEEYARTGELTMKSDIYSFGVVLLELITGRRAIDPNRPANEQNLVTWAQPIFRDPKRFPEMADPFLNDKFSVKSLNQAVGVAAMCLQEEPMVRPYITDVVAALSFLEFDAKDPPAPAVSADEESFKENNESECSRYSDEDDNDHIDSRHDINSSEHEDNDNISETHDNDHHSISLDEEEDNNNINETDDEITNSSMNDEDEETALTIEFDHEHSPSENLTEEEYSGDEEYDDAENEPKSIKSTNSKKAKMMELSEDESIYSSGSLRSSSSSKKDEITAKKSTNKTVQRVKSKLKSNLRHAGPKKIKNRWRKAKTVLHNKPKK</sequence>
<keyword evidence="2" id="KW-0723">Serine/threonine-protein kinase</keyword>
<dbReference type="Proteomes" id="UP001237642">
    <property type="component" value="Unassembled WGS sequence"/>
</dbReference>
<evidence type="ECO:0000256" key="1">
    <source>
        <dbReference type="ARBA" id="ARBA00004193"/>
    </source>
</evidence>
<evidence type="ECO:0000256" key="5">
    <source>
        <dbReference type="ARBA" id="ARBA00022840"/>
    </source>
</evidence>
<feature type="compositionally biased region" description="Acidic residues" evidence="8">
    <location>
        <begin position="382"/>
        <end position="397"/>
    </location>
</feature>